<dbReference type="PANTHER" id="PTHR20854">
    <property type="entry name" value="INOSITOL MONOPHOSPHATASE"/>
    <property type="match status" value="1"/>
</dbReference>
<gene>
    <name evidence="1" type="ORF">PVK37_03060</name>
</gene>
<dbReference type="Gene3D" id="3.30.540.10">
    <property type="entry name" value="Fructose-1,6-Bisphosphatase, subunit A, domain 1"/>
    <property type="match status" value="1"/>
</dbReference>
<evidence type="ECO:0000313" key="2">
    <source>
        <dbReference type="Proteomes" id="UP001219605"/>
    </source>
</evidence>
<sequence length="271" mass="28947">MADDTLSDEVGKLLRRAADEIVVPLFRRLDDHEITEKAPGEVVTVADQRAEELIAEGLLRLRPGSVVVGEEAVAADPDLLAHVGAGSGDVWVVDPVDGTANFAAGRRPFALMVALLTDGEPAAGWILDPLADDLAVARAGAGTYLNGRRVTLAGDTPAVGELRGAAMSRYLPPATRERVTDGGRRLGELLPGQHCAGREYLDVVAGTQQFVLFWRTLPWDHLPGALLVREAGGVVRRFDGTEYDPAVDDRGLLVAADERIWAEVHAALLGR</sequence>
<protein>
    <submittedName>
        <fullName evidence="1">Inositol monophosphatase</fullName>
    </submittedName>
</protein>
<dbReference type="Proteomes" id="UP001219605">
    <property type="component" value="Chromosome"/>
</dbReference>
<evidence type="ECO:0000313" key="1">
    <source>
        <dbReference type="EMBL" id="WDZ85454.1"/>
    </source>
</evidence>
<dbReference type="Gene3D" id="3.40.190.80">
    <property type="match status" value="1"/>
</dbReference>
<proteinExistence type="predicted"/>
<name>A0ABY7ZU69_9ACTN</name>
<dbReference type="PRINTS" id="PR00377">
    <property type="entry name" value="IMPHPHTASES"/>
</dbReference>
<dbReference type="InterPro" id="IPR000760">
    <property type="entry name" value="Inositol_monophosphatase-like"/>
</dbReference>
<dbReference type="PANTHER" id="PTHR20854:SF4">
    <property type="entry name" value="INOSITOL-1-MONOPHOSPHATASE-RELATED"/>
    <property type="match status" value="1"/>
</dbReference>
<dbReference type="EMBL" id="CP118615">
    <property type="protein sequence ID" value="WDZ85454.1"/>
    <property type="molecule type" value="Genomic_DNA"/>
</dbReference>
<dbReference type="RefSeq" id="WP_275032156.1">
    <property type="nucleotide sequence ID" value="NZ_CP118615.1"/>
</dbReference>
<accession>A0ABY7ZU69</accession>
<dbReference type="SUPFAM" id="SSF56655">
    <property type="entry name" value="Carbohydrate phosphatase"/>
    <property type="match status" value="1"/>
</dbReference>
<dbReference type="Pfam" id="PF00459">
    <property type="entry name" value="Inositol_P"/>
    <property type="match status" value="1"/>
</dbReference>
<keyword evidence="2" id="KW-1185">Reference proteome</keyword>
<reference evidence="1 2" key="1">
    <citation type="submission" date="2023-02" db="EMBL/GenBank/DDBJ databases">
        <authorList>
            <person name="Mo P."/>
        </authorList>
    </citation>
    <scope>NUCLEOTIDE SEQUENCE [LARGE SCALE GENOMIC DNA]</scope>
    <source>
        <strain evidence="1 2">HUAS 3</strain>
    </source>
</reference>
<organism evidence="1 2">
    <name type="scientific">Micromonospora cathayae</name>
    <dbReference type="NCBI Taxonomy" id="3028804"/>
    <lineage>
        <taxon>Bacteria</taxon>
        <taxon>Bacillati</taxon>
        <taxon>Actinomycetota</taxon>
        <taxon>Actinomycetes</taxon>
        <taxon>Micromonosporales</taxon>
        <taxon>Micromonosporaceae</taxon>
        <taxon>Micromonospora</taxon>
    </lineage>
</organism>